<accession>A0A0W0VLL7</accession>
<sequence length="174" mass="17812">MFNQNQNQNSRDGHESGYEIGRNITSRCIELANQVPGFFTPYRGVADFAKTLVSPVAAPLAFGALTALAGVVALAAPAVCLGSLAVAGIAALAKSENLMSLSLGIAVASAVVGLIAAVFVPVFAIATLVTPFTQTAAIFTRSGASVVAGIKSLFASSSSEEREELVVDELQPTI</sequence>
<feature type="transmembrane region" description="Helical" evidence="1">
    <location>
        <begin position="60"/>
        <end position="93"/>
    </location>
</feature>
<reference evidence="2 3" key="1">
    <citation type="submission" date="2015-11" db="EMBL/GenBank/DDBJ databases">
        <title>Genomic analysis of 38 Legionella species identifies large and diverse effector repertoires.</title>
        <authorList>
            <person name="Burstein D."/>
            <person name="Amaro F."/>
            <person name="Zusman T."/>
            <person name="Lifshitz Z."/>
            <person name="Cohen O."/>
            <person name="Gilbert J.A."/>
            <person name="Pupko T."/>
            <person name="Shuman H.A."/>
            <person name="Segal G."/>
        </authorList>
    </citation>
    <scope>NUCLEOTIDE SEQUENCE [LARGE SCALE GENOMIC DNA]</scope>
    <source>
        <strain evidence="2 3">ATCC 49505</strain>
    </source>
</reference>
<dbReference type="RefSeq" id="WP_058529549.1">
    <property type="nucleotide sequence ID" value="NZ_CAAAHZ010000004.1"/>
</dbReference>
<proteinExistence type="predicted"/>
<keyword evidence="3" id="KW-1185">Reference proteome</keyword>
<protein>
    <submittedName>
        <fullName evidence="2">Uncharacterized protein</fullName>
    </submittedName>
</protein>
<name>A0A0W0VLL7_9GAMM</name>
<evidence type="ECO:0000313" key="3">
    <source>
        <dbReference type="Proteomes" id="UP000054997"/>
    </source>
</evidence>
<dbReference type="PATRIC" id="fig|45068.5.peg.1681"/>
<keyword evidence="1" id="KW-0472">Membrane</keyword>
<gene>
    <name evidence="2" type="ORF">Llon_1551</name>
</gene>
<keyword evidence="1" id="KW-0812">Transmembrane</keyword>
<keyword evidence="1" id="KW-1133">Transmembrane helix</keyword>
<dbReference type="STRING" id="45068.Llon_1551"/>
<dbReference type="OrthoDB" id="5638166at2"/>
<dbReference type="EMBL" id="LNYK01000019">
    <property type="protein sequence ID" value="KTD20665.1"/>
    <property type="molecule type" value="Genomic_DNA"/>
</dbReference>
<dbReference type="Proteomes" id="UP000054997">
    <property type="component" value="Unassembled WGS sequence"/>
</dbReference>
<feature type="transmembrane region" description="Helical" evidence="1">
    <location>
        <begin position="105"/>
        <end position="129"/>
    </location>
</feature>
<dbReference type="AlphaFoldDB" id="A0A0W0VLL7"/>
<evidence type="ECO:0000256" key="1">
    <source>
        <dbReference type="SAM" id="Phobius"/>
    </source>
</evidence>
<comment type="caution">
    <text evidence="2">The sequence shown here is derived from an EMBL/GenBank/DDBJ whole genome shotgun (WGS) entry which is preliminary data.</text>
</comment>
<evidence type="ECO:0000313" key="2">
    <source>
        <dbReference type="EMBL" id="KTD20665.1"/>
    </source>
</evidence>
<organism evidence="2 3">
    <name type="scientific">Legionella londiniensis</name>
    <dbReference type="NCBI Taxonomy" id="45068"/>
    <lineage>
        <taxon>Bacteria</taxon>
        <taxon>Pseudomonadati</taxon>
        <taxon>Pseudomonadota</taxon>
        <taxon>Gammaproteobacteria</taxon>
        <taxon>Legionellales</taxon>
        <taxon>Legionellaceae</taxon>
        <taxon>Legionella</taxon>
    </lineage>
</organism>